<dbReference type="SUPFAM" id="SSF56112">
    <property type="entry name" value="Protein kinase-like (PK-like)"/>
    <property type="match status" value="1"/>
</dbReference>
<dbReference type="InterPro" id="IPR050517">
    <property type="entry name" value="DDR_Repair_Kinase"/>
</dbReference>
<dbReference type="Proteomes" id="UP000663870">
    <property type="component" value="Unassembled WGS sequence"/>
</dbReference>
<evidence type="ECO:0000259" key="3">
    <source>
        <dbReference type="PROSITE" id="PS51189"/>
    </source>
</evidence>
<dbReference type="GO" id="GO:0004674">
    <property type="term" value="F:protein serine/threonine kinase activity"/>
    <property type="evidence" value="ECO:0007669"/>
    <property type="project" value="TreeGrafter"/>
</dbReference>
<proteinExistence type="predicted"/>
<keyword evidence="6" id="KW-1185">Reference proteome</keyword>
<evidence type="ECO:0000256" key="1">
    <source>
        <dbReference type="SAM" id="Coils"/>
    </source>
</evidence>
<evidence type="ECO:0000313" key="4">
    <source>
        <dbReference type="EMBL" id="CAF1402649.1"/>
    </source>
</evidence>
<feature type="domain" description="FAT" evidence="3">
    <location>
        <begin position="351"/>
        <end position="1037"/>
    </location>
</feature>
<evidence type="ECO:0000259" key="2">
    <source>
        <dbReference type="PROSITE" id="PS50290"/>
    </source>
</evidence>
<dbReference type="Pfam" id="PF19704">
    <property type="entry name" value="DNAPKcs_CC5"/>
    <property type="match status" value="1"/>
</dbReference>
<name>A0A816CLS7_9BILA</name>
<dbReference type="InterPro" id="IPR014009">
    <property type="entry name" value="PIK_FAT"/>
</dbReference>
<feature type="domain" description="PI3K/PI4K catalytic" evidence="2">
    <location>
        <begin position="1255"/>
        <end position="1330"/>
    </location>
</feature>
<accession>A0A816CLS7</accession>
<dbReference type="InterPro" id="IPR045581">
    <property type="entry name" value="DNAPKcs_CC5"/>
</dbReference>
<dbReference type="PROSITE" id="PS51189">
    <property type="entry name" value="FAT"/>
    <property type="match status" value="1"/>
</dbReference>
<dbReference type="Gene3D" id="3.30.1010.10">
    <property type="entry name" value="Phosphatidylinositol 3-kinase Catalytic Subunit, Chain A, domain 4"/>
    <property type="match status" value="1"/>
</dbReference>
<organism evidence="5 6">
    <name type="scientific">Rotaria sordida</name>
    <dbReference type="NCBI Taxonomy" id="392033"/>
    <lineage>
        <taxon>Eukaryota</taxon>
        <taxon>Metazoa</taxon>
        <taxon>Spiralia</taxon>
        <taxon>Gnathifera</taxon>
        <taxon>Rotifera</taxon>
        <taxon>Eurotatoria</taxon>
        <taxon>Bdelloidea</taxon>
        <taxon>Philodinida</taxon>
        <taxon>Philodinidae</taxon>
        <taxon>Rotaria</taxon>
    </lineage>
</organism>
<dbReference type="EMBL" id="CAJNOH010005599">
    <property type="protein sequence ID" value="CAF1402649.1"/>
    <property type="molecule type" value="Genomic_DNA"/>
</dbReference>
<comment type="caution">
    <text evidence="5">The sequence shown here is derived from an EMBL/GenBank/DDBJ whole genome shotgun (WGS) entry which is preliminary data.</text>
</comment>
<feature type="non-terminal residue" evidence="5">
    <location>
        <position position="1"/>
    </location>
</feature>
<gene>
    <name evidence="5" type="ORF">JXQ802_LOCUS51089</name>
    <name evidence="4" type="ORF">PYM288_LOCUS34879</name>
</gene>
<keyword evidence="1" id="KW-0175">Coiled coil</keyword>
<dbReference type="Proteomes" id="UP000663854">
    <property type="component" value="Unassembled WGS sequence"/>
</dbReference>
<evidence type="ECO:0000313" key="5">
    <source>
        <dbReference type="EMBL" id="CAF1625112.1"/>
    </source>
</evidence>
<dbReference type="InterPro" id="IPR000403">
    <property type="entry name" value="PI3/4_kinase_cat_dom"/>
</dbReference>
<dbReference type="GO" id="GO:0000723">
    <property type="term" value="P:telomere maintenance"/>
    <property type="evidence" value="ECO:0007669"/>
    <property type="project" value="TreeGrafter"/>
</dbReference>
<dbReference type="PANTHER" id="PTHR11139">
    <property type="entry name" value="ATAXIA TELANGIECTASIA MUTATED ATM -RELATED"/>
    <property type="match status" value="1"/>
</dbReference>
<sequence length="1330" mass="155906">PLACNWRQRHHTYMTPLFTLQSQSIIDPSMSTTTNLMTIDPVQFMQTLSENNNNNADQQQQQSSNSTSSMILQTQEISNRQQFIPTQMLDNNNNTNYNWLKQTNTLDSINTFMLPTLSTQTKKTTSLIVDVDNTNKKSKTNTQTNIQNQQNDEEDDDIFRLKRRFLKDSGQLHAAYFARRQNEKKENEKQFLNEIKLKQENQVEKYRTYRIGELPDIQIRYSDIIIPLQALAQYDNHIARLLYASLFTSILNSLEDKLLPDEYFNLIQTIQHRFDVMLSQSEIFYPSFVAALLDIVLSKPEQIQISSQYISASTISSHLESVGILTIECFIRLNQQNESKLYINGPLKKKLKSDTDLNNQLYKKIDQWLELAKCYRSLANYDDVRGIFSQTPGLKSITLRAIEEESHTDFLLALNSYVTALEQYPLTDETLNDSILELEHEFWTQSMLNCCNQLNNWTIMSKHIFIDNTTFDTLWSNAHQLNYLMPYAIRAKLKLLITGNEKEQLEQNDLCQFFNNLSTNSNNTIITGNSETTFVKRSYIEKQYPFELATFFLYQKDFDRAKYYIQYAKEQFLLRWSTLSRLSEYGRKTTIQLIQPYYELDQFLVFIEQNLPLLKSLENRYLTNNKNDTTTRDLFLERVHYDLLSQWQLPDVIRSSIQTWDDIVTNRSLFLDILDELIGGPRMTFTSRLKATEFDPLLIDYKVQSLLDMSYCALRQRNFKLALTKLNETRHRLDLCQNPLIKSIYWNEIYCDVHLKRHQIQSSTSTLSSLLSTSVAKELKKMEIKISALKIIDQQTAQLNSNYIQLNSQFCRTIIDFLLAQPQGYYNYEQDEKIPQAKHKQLEMYLYGLENNNDNQIQQADLLIYELFNKCINILKENIEKQETDLQNLSTSIRLAKENILSRDYNELASICDDYLRRYENNEDENNLLTNLFNGDHGNKIAELIVKSVLLSMKYGSNEGVKRFSRLLQIVDLYPNTMNLIADKLQEIPCWMFFDCLYQITAYLDKPIALKLYPVIEQIVKLYPQSIVYPFKLSYETLQYSIQDPILKQNLELIQQQLNRYTPLVNEFIEALNQLNPQQQFDTWSKELFHLLTSDSNTRDIIKLQEHLIKFKQILFSDIINLDETNDEQLILSNTQDNNDIDDNTLLKPKITSIRILFKNTVEKEFNDLFGKNGELLSTISLGDTRLILGNISLKLKNIIQDKTNINDYSTWFSSTFRQQNRILDKSSIRELEIPGQYTSKKKPLMEHHIKIVGFDEKLLVLHSLRLPKRITIRGHDENDYRFLVKAGEDIRQDQRIEALFSIMNDLYDNDPNCNQSNSAHIAVRTYKGN</sequence>
<feature type="coiled-coil region" evidence="1">
    <location>
        <begin position="872"/>
        <end position="899"/>
    </location>
</feature>
<dbReference type="PROSITE" id="PS50290">
    <property type="entry name" value="PI3_4_KINASE_3"/>
    <property type="match status" value="1"/>
</dbReference>
<dbReference type="InterPro" id="IPR011009">
    <property type="entry name" value="Kinase-like_dom_sf"/>
</dbReference>
<evidence type="ECO:0000313" key="6">
    <source>
        <dbReference type="Proteomes" id="UP000663870"/>
    </source>
</evidence>
<reference evidence="5" key="1">
    <citation type="submission" date="2021-02" db="EMBL/GenBank/DDBJ databases">
        <authorList>
            <person name="Nowell W R."/>
        </authorList>
    </citation>
    <scope>NUCLEOTIDE SEQUENCE</scope>
</reference>
<dbReference type="GO" id="GO:0005634">
    <property type="term" value="C:nucleus"/>
    <property type="evidence" value="ECO:0007669"/>
    <property type="project" value="TreeGrafter"/>
</dbReference>
<protein>
    <submittedName>
        <fullName evidence="5">Uncharacterized protein</fullName>
    </submittedName>
</protein>
<dbReference type="GO" id="GO:0006303">
    <property type="term" value="P:double-strand break repair via nonhomologous end joining"/>
    <property type="evidence" value="ECO:0007669"/>
    <property type="project" value="InterPro"/>
</dbReference>
<dbReference type="EMBL" id="CAJNOL010007107">
    <property type="protein sequence ID" value="CAF1625112.1"/>
    <property type="molecule type" value="Genomic_DNA"/>
</dbReference>
<dbReference type="PANTHER" id="PTHR11139:SF68">
    <property type="entry name" value="DNA-DEPENDENT PROTEIN KINASE CATALYTIC SUBUNIT"/>
    <property type="match status" value="1"/>
</dbReference>